<dbReference type="PRINTS" id="PR01855">
    <property type="entry name" value="NRPEPTIDEWR"/>
</dbReference>
<dbReference type="PANTHER" id="PTHR24229:SF47">
    <property type="entry name" value="NEUROPEPTIDES B_W RECEPTOR TYPE 1"/>
    <property type="match status" value="1"/>
</dbReference>
<dbReference type="PRINTS" id="PR00237">
    <property type="entry name" value="GPCRRHODOPSN"/>
</dbReference>
<feature type="region of interest" description="Disordered" evidence="12">
    <location>
        <begin position="1"/>
        <end position="21"/>
    </location>
</feature>
<evidence type="ECO:0000313" key="15">
    <source>
        <dbReference type="Proteomes" id="UP001652641"/>
    </source>
</evidence>
<keyword evidence="2" id="KW-1003">Cell membrane</keyword>
<comment type="similarity">
    <text evidence="11">Belongs to the G-protein coupled receptor 1 family.</text>
</comment>
<sequence>MLNGSSSEPRPPNASGPPPPPPLPPPLAVAVPVVYAAICAVGLAGNSAVLCVLLRAPRRKTVTNLFILNLAAADELCALVLPVNIADFLLQQWPLGELLCKLTVAVDQCNTFCSLYFLAVMSADRYLVVLAAAESRRVSGRTYRAARAVSLAVWALVALLVLPFAVFARLDAEQGRLQCVLVFPQPEAFWWRASRLYTLLLGFAVPVSAVCALYGRLLCRLRALRLHGQARALGRAKRRVTLLVAAILAACLLCWTPFHLSTVVALTTDLPQTPLVVAVSYFITSLSYASSCLNPFLYAFLDGSFRKGLRQLLACRAAAPRPAPRAPVLAAPALQGPPPPPAPGTC</sequence>
<dbReference type="InterPro" id="IPR000276">
    <property type="entry name" value="GPCR_Rhodpsn"/>
</dbReference>
<feature type="transmembrane region" description="Helical" evidence="13">
    <location>
        <begin position="145"/>
        <end position="168"/>
    </location>
</feature>
<evidence type="ECO:0000256" key="1">
    <source>
        <dbReference type="ARBA" id="ARBA00004651"/>
    </source>
</evidence>
<organism evidence="15 16">
    <name type="scientific">Vulpes vulpes</name>
    <name type="common">Red fox</name>
    <dbReference type="NCBI Taxonomy" id="9627"/>
    <lineage>
        <taxon>Eukaryota</taxon>
        <taxon>Metazoa</taxon>
        <taxon>Chordata</taxon>
        <taxon>Craniata</taxon>
        <taxon>Vertebrata</taxon>
        <taxon>Euteleostomi</taxon>
        <taxon>Mammalia</taxon>
        <taxon>Eutheria</taxon>
        <taxon>Laurasiatheria</taxon>
        <taxon>Carnivora</taxon>
        <taxon>Caniformia</taxon>
        <taxon>Canidae</taxon>
        <taxon>Vulpes</taxon>
    </lineage>
</organism>
<feature type="compositionally biased region" description="Pro residues" evidence="12">
    <location>
        <begin position="9"/>
        <end position="21"/>
    </location>
</feature>
<keyword evidence="15" id="KW-1185">Reference proteome</keyword>
<evidence type="ECO:0000256" key="10">
    <source>
        <dbReference type="ARBA" id="ARBA00023224"/>
    </source>
</evidence>
<evidence type="ECO:0000256" key="13">
    <source>
        <dbReference type="SAM" id="Phobius"/>
    </source>
</evidence>
<feature type="transmembrane region" description="Helical" evidence="13">
    <location>
        <begin position="27"/>
        <end position="54"/>
    </location>
</feature>
<protein>
    <submittedName>
        <fullName evidence="16">Neuropeptides B/W receptor type 1</fullName>
    </submittedName>
</protein>
<proteinExistence type="inferred from homology"/>
<comment type="subcellular location">
    <subcellularLocation>
        <location evidence="1">Cell membrane</location>
        <topology evidence="1">Multi-pass membrane protein</topology>
    </subcellularLocation>
</comment>
<evidence type="ECO:0000256" key="9">
    <source>
        <dbReference type="ARBA" id="ARBA00023180"/>
    </source>
</evidence>
<feature type="transmembrane region" description="Helical" evidence="13">
    <location>
        <begin position="278"/>
        <end position="301"/>
    </location>
</feature>
<keyword evidence="7" id="KW-1015">Disulfide bond</keyword>
<dbReference type="PROSITE" id="PS50262">
    <property type="entry name" value="G_PROTEIN_RECEP_F1_2"/>
    <property type="match status" value="1"/>
</dbReference>
<name>A0ABM4YKM8_VULVU</name>
<evidence type="ECO:0000256" key="5">
    <source>
        <dbReference type="ARBA" id="ARBA00023040"/>
    </source>
</evidence>
<evidence type="ECO:0000313" key="16">
    <source>
        <dbReference type="RefSeq" id="XP_072590839.1"/>
    </source>
</evidence>
<keyword evidence="8 11" id="KW-0675">Receptor</keyword>
<keyword evidence="6 13" id="KW-0472">Membrane</keyword>
<evidence type="ECO:0000256" key="7">
    <source>
        <dbReference type="ARBA" id="ARBA00023157"/>
    </source>
</evidence>
<dbReference type="Gene3D" id="1.20.1070.10">
    <property type="entry name" value="Rhodopsin 7-helix transmembrane proteins"/>
    <property type="match status" value="1"/>
</dbReference>
<evidence type="ECO:0000256" key="6">
    <source>
        <dbReference type="ARBA" id="ARBA00023136"/>
    </source>
</evidence>
<dbReference type="InterPro" id="IPR017452">
    <property type="entry name" value="GPCR_Rhodpsn_7TM"/>
</dbReference>
<keyword evidence="16" id="KW-0527">Neuropeptide</keyword>
<feature type="transmembrane region" description="Helical" evidence="13">
    <location>
        <begin position="196"/>
        <end position="219"/>
    </location>
</feature>
<feature type="transmembrane region" description="Helical" evidence="13">
    <location>
        <begin position="240"/>
        <end position="258"/>
    </location>
</feature>
<keyword evidence="5 11" id="KW-0297">G-protein coupled receptor</keyword>
<dbReference type="GeneID" id="112932220"/>
<evidence type="ECO:0000256" key="4">
    <source>
        <dbReference type="ARBA" id="ARBA00022989"/>
    </source>
</evidence>
<keyword evidence="3 11" id="KW-0812">Transmembrane</keyword>
<dbReference type="RefSeq" id="XP_072590839.1">
    <property type="nucleotide sequence ID" value="XM_072734738.1"/>
</dbReference>
<reference evidence="16" key="1">
    <citation type="submission" date="2025-08" db="UniProtKB">
        <authorList>
            <consortium name="RefSeq"/>
        </authorList>
    </citation>
    <scope>IDENTIFICATION</scope>
    <source>
        <tissue evidence="16">Cell line</tissue>
    </source>
</reference>
<keyword evidence="10 11" id="KW-0807">Transducer</keyword>
<evidence type="ECO:0000259" key="14">
    <source>
        <dbReference type="PROSITE" id="PS50262"/>
    </source>
</evidence>
<dbReference type="PROSITE" id="PS00237">
    <property type="entry name" value="G_PROTEIN_RECEP_F1_1"/>
    <property type="match status" value="1"/>
</dbReference>
<evidence type="ECO:0000256" key="3">
    <source>
        <dbReference type="ARBA" id="ARBA00022692"/>
    </source>
</evidence>
<evidence type="ECO:0000256" key="11">
    <source>
        <dbReference type="RuleBase" id="RU000688"/>
    </source>
</evidence>
<accession>A0ABM4YKM8</accession>
<dbReference type="Proteomes" id="UP001652641">
    <property type="component" value="Chromosome 13"/>
</dbReference>
<dbReference type="SUPFAM" id="SSF81321">
    <property type="entry name" value="Family A G protein-coupled receptor-like"/>
    <property type="match status" value="1"/>
</dbReference>
<gene>
    <name evidence="16" type="primary">NPBWR1</name>
</gene>
<evidence type="ECO:0000256" key="8">
    <source>
        <dbReference type="ARBA" id="ARBA00023170"/>
    </source>
</evidence>
<dbReference type="Pfam" id="PF00001">
    <property type="entry name" value="7tm_1"/>
    <property type="match status" value="1"/>
</dbReference>
<dbReference type="GO" id="GO:0007218">
    <property type="term" value="P:neuropeptide signaling pathway"/>
    <property type="evidence" value="ECO:0007669"/>
    <property type="project" value="UniProtKB-KW"/>
</dbReference>
<dbReference type="InterPro" id="IPR009150">
    <property type="entry name" value="Neuropept_B/W_rcpt"/>
</dbReference>
<evidence type="ECO:0000256" key="2">
    <source>
        <dbReference type="ARBA" id="ARBA00022475"/>
    </source>
</evidence>
<feature type="domain" description="G-protein coupled receptors family 1 profile" evidence="14">
    <location>
        <begin position="45"/>
        <end position="298"/>
    </location>
</feature>
<keyword evidence="4 13" id="KW-1133">Transmembrane helix</keyword>
<evidence type="ECO:0000256" key="12">
    <source>
        <dbReference type="SAM" id="MobiDB-lite"/>
    </source>
</evidence>
<keyword evidence="9" id="KW-0325">Glycoprotein</keyword>
<dbReference type="PANTHER" id="PTHR24229">
    <property type="entry name" value="NEUROPEPTIDES RECEPTOR"/>
    <property type="match status" value="1"/>
</dbReference>